<protein>
    <submittedName>
        <fullName evidence="1">Uncharacterized protein</fullName>
    </submittedName>
</protein>
<dbReference type="EMBL" id="JAGETQ010000078">
    <property type="protein sequence ID" value="MBO1916355.1"/>
    <property type="molecule type" value="Genomic_DNA"/>
</dbReference>
<comment type="caution">
    <text evidence="1">The sequence shown here is derived from an EMBL/GenBank/DDBJ whole genome shotgun (WGS) entry which is preliminary data.</text>
</comment>
<evidence type="ECO:0000313" key="2">
    <source>
        <dbReference type="Proteomes" id="UP000664477"/>
    </source>
</evidence>
<proteinExistence type="predicted"/>
<evidence type="ECO:0000313" key="1">
    <source>
        <dbReference type="EMBL" id="MBO1916355.1"/>
    </source>
</evidence>
<dbReference type="Proteomes" id="UP000664477">
    <property type="component" value="Unassembled WGS sequence"/>
</dbReference>
<reference evidence="1" key="1">
    <citation type="submission" date="2021-03" db="EMBL/GenBank/DDBJ databases">
        <title>Molecular epidemiology and mechanisms of colistin and carbapenem resistance in Enterobacteriaceae from clinical isolates, the environment and porcine samples in Pretoria, South Africa.</title>
        <authorList>
            <person name="Bogoshi D."/>
            <person name="Mbelle N.M."/>
            <person name="Naidoo V."/>
            <person name="Osei Sekyere J."/>
        </authorList>
    </citation>
    <scope>NUCLEOTIDE SEQUENCE</scope>
    <source>
        <strain evidence="1">C052</strain>
    </source>
</reference>
<gene>
    <name evidence="1" type="ORF">J4727_13520</name>
</gene>
<sequence length="78" mass="8714">MGPHHDGWPKGACELVKNNYNINPEQFDTGWGSIANCYVSAIKLSDDFIGDIYSILQENNKNGITRSPFYIFLTMGKG</sequence>
<name>A0A939NCL1_PRORE</name>
<dbReference type="AlphaFoldDB" id="A0A939NCL1"/>
<accession>A0A939NCL1</accession>
<organism evidence="1 2">
    <name type="scientific">Providencia rettgeri</name>
    <dbReference type="NCBI Taxonomy" id="587"/>
    <lineage>
        <taxon>Bacteria</taxon>
        <taxon>Pseudomonadati</taxon>
        <taxon>Pseudomonadota</taxon>
        <taxon>Gammaproteobacteria</taxon>
        <taxon>Enterobacterales</taxon>
        <taxon>Morganellaceae</taxon>
        <taxon>Providencia</taxon>
    </lineage>
</organism>